<dbReference type="GO" id="GO:0004197">
    <property type="term" value="F:cysteine-type endopeptidase activity"/>
    <property type="evidence" value="ECO:0007669"/>
    <property type="project" value="InterPro"/>
</dbReference>
<gene>
    <name evidence="5" type="ORF">GO499_02670</name>
</gene>
<dbReference type="Gene3D" id="3.90.70.20">
    <property type="match status" value="1"/>
</dbReference>
<feature type="domain" description="Peptidase C58 YopT-type" evidence="4">
    <location>
        <begin position="130"/>
        <end position="158"/>
    </location>
</feature>
<evidence type="ECO:0000256" key="3">
    <source>
        <dbReference type="ARBA" id="ARBA00022807"/>
    </source>
</evidence>
<dbReference type="Pfam" id="PF03543">
    <property type="entry name" value="Peptidase_C58"/>
    <property type="match status" value="1"/>
</dbReference>
<dbReference type="InterPro" id="IPR038765">
    <property type="entry name" value="Papain-like_cys_pep_sf"/>
</dbReference>
<dbReference type="SUPFAM" id="SSF54001">
    <property type="entry name" value="Cysteine proteinases"/>
    <property type="match status" value="1"/>
</dbReference>
<proteinExistence type="predicted"/>
<dbReference type="KEGG" id="amaq:GO499_02670"/>
<evidence type="ECO:0000313" key="5">
    <source>
        <dbReference type="EMBL" id="QHQ34168.1"/>
    </source>
</evidence>
<keyword evidence="3" id="KW-0788">Thiol protease</keyword>
<sequence length="185" mass="20765">MTDFKMVVEKQNGTATLWDQDSYLGSQTYSSGGICGPLAAKWMSARKLGQSFVAEMSQQEAREEVMQLRMNQNHEGDNFVANYLAMFGLRRAQTGYYKDNVSIGSVMANATSGYGFFFIGLLQEADDKPGHAFAVCSEANSYQFFDPNFGEARFGVAEDARKAFIDWFRLIYLHLNGPAVTEYYL</sequence>
<keyword evidence="2" id="KW-0378">Hydrolase</keyword>
<evidence type="ECO:0000313" key="6">
    <source>
        <dbReference type="Proteomes" id="UP000464495"/>
    </source>
</evidence>
<protein>
    <recommendedName>
        <fullName evidence="4">Peptidase C58 YopT-type domain-containing protein</fullName>
    </recommendedName>
</protein>
<dbReference type="EMBL" id="CP046620">
    <property type="protein sequence ID" value="QHQ34168.1"/>
    <property type="molecule type" value="Genomic_DNA"/>
</dbReference>
<dbReference type="InterPro" id="IPR006473">
    <property type="entry name" value="Peptidase_C58_Yopt"/>
</dbReference>
<evidence type="ECO:0000259" key="4">
    <source>
        <dbReference type="Pfam" id="PF03543"/>
    </source>
</evidence>
<dbReference type="AlphaFoldDB" id="A0A6P1SUP6"/>
<keyword evidence="1" id="KW-0645">Protease</keyword>
<evidence type="ECO:0000256" key="2">
    <source>
        <dbReference type="ARBA" id="ARBA00022801"/>
    </source>
</evidence>
<reference evidence="5 6" key="1">
    <citation type="submission" date="2019-12" db="EMBL/GenBank/DDBJ databases">
        <title>Complete genome sequence of Algicella marina strain 9Alg 56(T) isolated from the red alga Tichocarpus crinitus.</title>
        <authorList>
            <person name="Kim S.-G."/>
            <person name="Nedashkovskaya O.I."/>
        </authorList>
    </citation>
    <scope>NUCLEOTIDE SEQUENCE [LARGE SCALE GENOMIC DNA]</scope>
    <source>
        <strain evidence="5 6">9Alg 56</strain>
    </source>
</reference>
<organism evidence="5 6">
    <name type="scientific">Algicella marina</name>
    <dbReference type="NCBI Taxonomy" id="2683284"/>
    <lineage>
        <taxon>Bacteria</taxon>
        <taxon>Pseudomonadati</taxon>
        <taxon>Pseudomonadota</taxon>
        <taxon>Alphaproteobacteria</taxon>
        <taxon>Rhodobacterales</taxon>
        <taxon>Paracoccaceae</taxon>
        <taxon>Algicella</taxon>
    </lineage>
</organism>
<dbReference type="RefSeq" id="WP_161860738.1">
    <property type="nucleotide sequence ID" value="NZ_CP046620.1"/>
</dbReference>
<dbReference type="GO" id="GO:0006508">
    <property type="term" value="P:proteolysis"/>
    <property type="evidence" value="ECO:0007669"/>
    <property type="project" value="UniProtKB-KW"/>
</dbReference>
<keyword evidence="6" id="KW-1185">Reference proteome</keyword>
<evidence type="ECO:0000256" key="1">
    <source>
        <dbReference type="ARBA" id="ARBA00022670"/>
    </source>
</evidence>
<name>A0A6P1SUP6_9RHOB</name>
<accession>A0A6P1SUP6</accession>
<dbReference type="Proteomes" id="UP000464495">
    <property type="component" value="Chromosome"/>
</dbReference>